<dbReference type="AlphaFoldDB" id="A0A834WYD1"/>
<comment type="caution">
    <text evidence="1">The sequence shown here is derived from an EMBL/GenBank/DDBJ whole genome shotgun (WGS) entry which is preliminary data.</text>
</comment>
<proteinExistence type="predicted"/>
<protein>
    <submittedName>
        <fullName evidence="1">Uncharacterized protein</fullName>
    </submittedName>
</protein>
<gene>
    <name evidence="1" type="ORF">G2W53_009600</name>
</gene>
<name>A0A834WYD1_9FABA</name>
<evidence type="ECO:0000313" key="1">
    <source>
        <dbReference type="EMBL" id="KAF7834741.1"/>
    </source>
</evidence>
<reference evidence="1" key="1">
    <citation type="submission" date="2020-09" db="EMBL/GenBank/DDBJ databases">
        <title>Genome-Enabled Discovery of Anthraquinone Biosynthesis in Senna tora.</title>
        <authorList>
            <person name="Kang S.-H."/>
            <person name="Pandey R.P."/>
            <person name="Lee C.-M."/>
            <person name="Sim J.-S."/>
            <person name="Jeong J.-T."/>
            <person name="Choi B.-S."/>
            <person name="Jung M."/>
            <person name="Ginzburg D."/>
            <person name="Zhao K."/>
            <person name="Won S.Y."/>
            <person name="Oh T.-J."/>
            <person name="Yu Y."/>
            <person name="Kim N.-H."/>
            <person name="Lee O.R."/>
            <person name="Lee T.-H."/>
            <person name="Bashyal P."/>
            <person name="Kim T.-S."/>
            <person name="Lee W.-H."/>
            <person name="Kawkins C."/>
            <person name="Kim C.-K."/>
            <person name="Kim J.S."/>
            <person name="Ahn B.O."/>
            <person name="Rhee S.Y."/>
            <person name="Sohng J.K."/>
        </authorList>
    </citation>
    <scope>NUCLEOTIDE SEQUENCE</scope>
    <source>
        <tissue evidence="1">Leaf</tissue>
    </source>
</reference>
<keyword evidence="2" id="KW-1185">Reference proteome</keyword>
<accession>A0A834WYD1</accession>
<evidence type="ECO:0000313" key="2">
    <source>
        <dbReference type="Proteomes" id="UP000634136"/>
    </source>
</evidence>
<organism evidence="1 2">
    <name type="scientific">Senna tora</name>
    <dbReference type="NCBI Taxonomy" id="362788"/>
    <lineage>
        <taxon>Eukaryota</taxon>
        <taxon>Viridiplantae</taxon>
        <taxon>Streptophyta</taxon>
        <taxon>Embryophyta</taxon>
        <taxon>Tracheophyta</taxon>
        <taxon>Spermatophyta</taxon>
        <taxon>Magnoliopsida</taxon>
        <taxon>eudicotyledons</taxon>
        <taxon>Gunneridae</taxon>
        <taxon>Pentapetalae</taxon>
        <taxon>rosids</taxon>
        <taxon>fabids</taxon>
        <taxon>Fabales</taxon>
        <taxon>Fabaceae</taxon>
        <taxon>Caesalpinioideae</taxon>
        <taxon>Cassia clade</taxon>
        <taxon>Senna</taxon>
    </lineage>
</organism>
<dbReference type="EMBL" id="JAAIUW010000004">
    <property type="protein sequence ID" value="KAF7834741.1"/>
    <property type="molecule type" value="Genomic_DNA"/>
</dbReference>
<dbReference type="Proteomes" id="UP000634136">
    <property type="component" value="Unassembled WGS sequence"/>
</dbReference>
<sequence>MDCERHEMVRYWLEKRDEEQQEDHEAHQLFERSEEAVIGSKGEEEDSIIESFVIWLDAPLSGYHAGSYKVSGAAKWASTEEDLDCTVFAEILSEAALNGSNRASCASSSVSTSVTECIRANCNKGIYNLLDLEQEVTHAKTTFLDSSKLCSKLPFFGLGWSHKETFNLFPYVRTTCAANHLGGQHSEEQLHFLVRLIWGSFLDSPVMEFEEALMP</sequence>